<organism evidence="2 3">
    <name type="scientific">Aspergillus sydowii CBS 593.65</name>
    <dbReference type="NCBI Taxonomy" id="1036612"/>
    <lineage>
        <taxon>Eukaryota</taxon>
        <taxon>Fungi</taxon>
        <taxon>Dikarya</taxon>
        <taxon>Ascomycota</taxon>
        <taxon>Pezizomycotina</taxon>
        <taxon>Eurotiomycetes</taxon>
        <taxon>Eurotiomycetidae</taxon>
        <taxon>Eurotiales</taxon>
        <taxon>Aspergillaceae</taxon>
        <taxon>Aspergillus</taxon>
        <taxon>Aspergillus subgen. Nidulantes</taxon>
    </lineage>
</organism>
<dbReference type="InterPro" id="IPR001650">
    <property type="entry name" value="Helicase_C-like"/>
</dbReference>
<evidence type="ECO:0000259" key="1">
    <source>
        <dbReference type="Pfam" id="PF00271"/>
    </source>
</evidence>
<dbReference type="Gene3D" id="3.40.50.300">
    <property type="entry name" value="P-loop containing nucleotide triphosphate hydrolases"/>
    <property type="match status" value="1"/>
</dbReference>
<evidence type="ECO:0000313" key="3">
    <source>
        <dbReference type="Proteomes" id="UP000184356"/>
    </source>
</evidence>
<reference evidence="3" key="1">
    <citation type="journal article" date="2017" name="Genome Biol.">
        <title>Comparative genomics reveals high biological diversity and specific adaptations in the industrially and medically important fungal genus Aspergillus.</title>
        <authorList>
            <person name="de Vries R.P."/>
            <person name="Riley R."/>
            <person name="Wiebenga A."/>
            <person name="Aguilar-Osorio G."/>
            <person name="Amillis S."/>
            <person name="Uchima C.A."/>
            <person name="Anderluh G."/>
            <person name="Asadollahi M."/>
            <person name="Askin M."/>
            <person name="Barry K."/>
            <person name="Battaglia E."/>
            <person name="Bayram O."/>
            <person name="Benocci T."/>
            <person name="Braus-Stromeyer S.A."/>
            <person name="Caldana C."/>
            <person name="Canovas D."/>
            <person name="Cerqueira G.C."/>
            <person name="Chen F."/>
            <person name="Chen W."/>
            <person name="Choi C."/>
            <person name="Clum A."/>
            <person name="Dos Santos R.A."/>
            <person name="Damasio A.R."/>
            <person name="Diallinas G."/>
            <person name="Emri T."/>
            <person name="Fekete E."/>
            <person name="Flipphi M."/>
            <person name="Freyberg S."/>
            <person name="Gallo A."/>
            <person name="Gournas C."/>
            <person name="Habgood R."/>
            <person name="Hainaut M."/>
            <person name="Harispe M.L."/>
            <person name="Henrissat B."/>
            <person name="Hilden K.S."/>
            <person name="Hope R."/>
            <person name="Hossain A."/>
            <person name="Karabika E."/>
            <person name="Karaffa L."/>
            <person name="Karanyi Z."/>
            <person name="Krasevec N."/>
            <person name="Kuo A."/>
            <person name="Kusch H."/>
            <person name="LaButti K."/>
            <person name="Lagendijk E.L."/>
            <person name="Lapidus A."/>
            <person name="Levasseur A."/>
            <person name="Lindquist E."/>
            <person name="Lipzen A."/>
            <person name="Logrieco A.F."/>
            <person name="MacCabe A."/>
            <person name="Maekelae M.R."/>
            <person name="Malavazi I."/>
            <person name="Melin P."/>
            <person name="Meyer V."/>
            <person name="Mielnichuk N."/>
            <person name="Miskei M."/>
            <person name="Molnar A.P."/>
            <person name="Mule G."/>
            <person name="Ngan C.Y."/>
            <person name="Orejas M."/>
            <person name="Orosz E."/>
            <person name="Ouedraogo J.P."/>
            <person name="Overkamp K.M."/>
            <person name="Park H.-S."/>
            <person name="Perrone G."/>
            <person name="Piumi F."/>
            <person name="Punt P.J."/>
            <person name="Ram A.F."/>
            <person name="Ramon A."/>
            <person name="Rauscher S."/>
            <person name="Record E."/>
            <person name="Riano-Pachon D.M."/>
            <person name="Robert V."/>
            <person name="Roehrig J."/>
            <person name="Ruller R."/>
            <person name="Salamov A."/>
            <person name="Salih N.S."/>
            <person name="Samson R.A."/>
            <person name="Sandor E."/>
            <person name="Sanguinetti M."/>
            <person name="Schuetze T."/>
            <person name="Sepcic K."/>
            <person name="Shelest E."/>
            <person name="Sherlock G."/>
            <person name="Sophianopoulou V."/>
            <person name="Squina F.M."/>
            <person name="Sun H."/>
            <person name="Susca A."/>
            <person name="Todd R.B."/>
            <person name="Tsang A."/>
            <person name="Unkles S.E."/>
            <person name="van de Wiele N."/>
            <person name="van Rossen-Uffink D."/>
            <person name="Oliveira J.V."/>
            <person name="Vesth T.C."/>
            <person name="Visser J."/>
            <person name="Yu J.-H."/>
            <person name="Zhou M."/>
            <person name="Andersen M.R."/>
            <person name="Archer D.B."/>
            <person name="Baker S.E."/>
            <person name="Benoit I."/>
            <person name="Brakhage A.A."/>
            <person name="Braus G.H."/>
            <person name="Fischer R."/>
            <person name="Frisvad J.C."/>
            <person name="Goldman G.H."/>
            <person name="Houbraken J."/>
            <person name="Oakley B."/>
            <person name="Pocsi I."/>
            <person name="Scazzocchio C."/>
            <person name="Seiboth B."/>
            <person name="vanKuyk P.A."/>
            <person name="Wortman J."/>
            <person name="Dyer P.S."/>
            <person name="Grigoriev I.V."/>
        </authorList>
    </citation>
    <scope>NUCLEOTIDE SEQUENCE [LARGE SCALE GENOMIC DNA]</scope>
    <source>
        <strain evidence="3">CBS 593.65</strain>
    </source>
</reference>
<dbReference type="RefSeq" id="XP_040695662.1">
    <property type="nucleotide sequence ID" value="XM_040853209.1"/>
</dbReference>
<proteinExistence type="predicted"/>
<name>A0A1L9SXH5_9EURO</name>
<dbReference type="InterPro" id="IPR027417">
    <property type="entry name" value="P-loop_NTPase"/>
</dbReference>
<dbReference type="SUPFAM" id="SSF52540">
    <property type="entry name" value="P-loop containing nucleoside triphosphate hydrolases"/>
    <property type="match status" value="1"/>
</dbReference>
<evidence type="ECO:0000313" key="2">
    <source>
        <dbReference type="EMBL" id="OJJ51856.1"/>
    </source>
</evidence>
<dbReference type="OrthoDB" id="10261556at2759"/>
<dbReference type="AlphaFoldDB" id="A0A1L9SXH5"/>
<gene>
    <name evidence="2" type="ORF">ASPSYDRAFT_96097</name>
</gene>
<accession>A0A1L9SXH5</accession>
<dbReference type="VEuPathDB" id="FungiDB:ASPSYDRAFT_96097"/>
<dbReference type="EMBL" id="KV878626">
    <property type="protein sequence ID" value="OJJ51856.1"/>
    <property type="molecule type" value="Genomic_DNA"/>
</dbReference>
<protein>
    <recommendedName>
        <fullName evidence="1">Helicase C-terminal domain-containing protein</fullName>
    </recommendedName>
</protein>
<keyword evidence="3" id="KW-1185">Reference proteome</keyword>
<feature type="domain" description="Helicase C-terminal" evidence="1">
    <location>
        <begin position="2"/>
        <end position="38"/>
    </location>
</feature>
<dbReference type="Pfam" id="PF00271">
    <property type="entry name" value="Helicase_C"/>
    <property type="match status" value="1"/>
</dbReference>
<sequence>MATSAFGIGVDYPEVQDMVHVGVPSNMIDFAQEVGRLGPDNLITGVQMLYSKTKAESQGLADYAH</sequence>
<dbReference type="Proteomes" id="UP000184356">
    <property type="component" value="Unassembled WGS sequence"/>
</dbReference>
<dbReference type="GeneID" id="63769282"/>
<dbReference type="STRING" id="1036612.A0A1L9SXH5"/>